<dbReference type="InterPro" id="IPR036005">
    <property type="entry name" value="Creatinase/aminopeptidase-like"/>
</dbReference>
<dbReference type="Pfam" id="PF01321">
    <property type="entry name" value="Creatinase_N"/>
    <property type="match status" value="1"/>
</dbReference>
<comment type="caution">
    <text evidence="5">The sequence shown here is derived from an EMBL/GenBank/DDBJ whole genome shotgun (WGS) entry which is preliminary data.</text>
</comment>
<keyword evidence="6" id="KW-1185">Reference proteome</keyword>
<feature type="domain" description="Creatinase N-terminal" evidence="4">
    <location>
        <begin position="6"/>
        <end position="138"/>
    </location>
</feature>
<keyword evidence="1" id="KW-0479">Metal-binding</keyword>
<dbReference type="SUPFAM" id="SSF55920">
    <property type="entry name" value="Creatinase/aminopeptidase"/>
    <property type="match status" value="1"/>
</dbReference>
<feature type="domain" description="Peptidase M24" evidence="3">
    <location>
        <begin position="147"/>
        <end position="351"/>
    </location>
</feature>
<evidence type="ECO:0000259" key="3">
    <source>
        <dbReference type="Pfam" id="PF00557"/>
    </source>
</evidence>
<evidence type="ECO:0000259" key="4">
    <source>
        <dbReference type="Pfam" id="PF01321"/>
    </source>
</evidence>
<dbReference type="CDD" id="cd01092">
    <property type="entry name" value="APP-like"/>
    <property type="match status" value="1"/>
</dbReference>
<evidence type="ECO:0000313" key="6">
    <source>
        <dbReference type="Proteomes" id="UP000222824"/>
    </source>
</evidence>
<dbReference type="InterPro" id="IPR001131">
    <property type="entry name" value="Peptidase_M24B_aminopep-P_CS"/>
</dbReference>
<dbReference type="AlphaFoldDB" id="A0A2G1WFV0"/>
<sequence length="367" mass="39847">MNYEDRLAACQKQLSVKDAEALMLFPSVDMQYLSGFTDEPMERHLFLILGENREPAFVAPELYKSHIKDDSWVDDVRTYSDGGDPLALVAEVADDLGIGEGRLLVDDRMWAQFTIDLHETFPEADFGLASEVIGELRVQKSDAEIGAIRRAGAAADAAIADVRNLGSDAVGMTEAELGAYIEDRLTTHGGEENSFAPIVGSGPNGAKPHHRHGNREIDFGDPVVLDFGTRIGGYPSDQTRTVVFGGDPPAEFEVVHEVVREAQQVAVEAVQPGVPVEAVDAAAREVIVDAGYGDAFIHRTGHGLGLEVHEDPYIVGGNDEQLQEGMVFSVEPGVYLEGKFGVRIEDIVVVTTDGCERLNNSSRDWQV</sequence>
<proteinExistence type="predicted"/>
<dbReference type="GO" id="GO:0016787">
    <property type="term" value="F:hydrolase activity"/>
    <property type="evidence" value="ECO:0007669"/>
    <property type="project" value="UniProtKB-KW"/>
</dbReference>
<evidence type="ECO:0000256" key="1">
    <source>
        <dbReference type="ARBA" id="ARBA00022723"/>
    </source>
</evidence>
<dbReference type="EMBL" id="NHOA01000138">
    <property type="protein sequence ID" value="PHQ37884.1"/>
    <property type="molecule type" value="Genomic_DNA"/>
</dbReference>
<dbReference type="OrthoDB" id="1346at2157"/>
<dbReference type="PRINTS" id="PR00599">
    <property type="entry name" value="MAPEPTIDASE"/>
</dbReference>
<dbReference type="InterPro" id="IPR000994">
    <property type="entry name" value="Pept_M24"/>
</dbReference>
<name>A0A2G1WFV0_9EURY</name>
<gene>
    <name evidence="5" type="ORF">DJ69_14635</name>
</gene>
<dbReference type="Gene3D" id="3.40.350.10">
    <property type="entry name" value="Creatinase/prolidase N-terminal domain"/>
    <property type="match status" value="1"/>
</dbReference>
<dbReference type="Proteomes" id="UP000222824">
    <property type="component" value="Unassembled WGS sequence"/>
</dbReference>
<evidence type="ECO:0000313" key="5">
    <source>
        <dbReference type="EMBL" id="PHQ37884.1"/>
    </source>
</evidence>
<organism evidence="5 6">
    <name type="scientific">Halorubrum persicum</name>
    <dbReference type="NCBI Taxonomy" id="1383844"/>
    <lineage>
        <taxon>Archaea</taxon>
        <taxon>Methanobacteriati</taxon>
        <taxon>Methanobacteriota</taxon>
        <taxon>Stenosarchaea group</taxon>
        <taxon>Halobacteria</taxon>
        <taxon>Halobacteriales</taxon>
        <taxon>Haloferacaceae</taxon>
        <taxon>Halorubrum</taxon>
    </lineage>
</organism>
<dbReference type="InterPro" id="IPR029149">
    <property type="entry name" value="Creatin/AminoP/Spt16_N"/>
</dbReference>
<reference evidence="5 6" key="1">
    <citation type="journal article" date="2014" name="Front. Microbiol.">
        <title>Population and genomic analysis of the genus Halorubrum.</title>
        <authorList>
            <person name="Fullmer M.S."/>
            <person name="Soucy S.M."/>
            <person name="Swithers K.S."/>
            <person name="Makkay A.M."/>
            <person name="Wheeler R."/>
            <person name="Ventosa A."/>
            <person name="Gogarten J.P."/>
            <person name="Papke R.T."/>
        </authorList>
    </citation>
    <scope>NUCLEOTIDE SEQUENCE [LARGE SCALE GENOMIC DNA]</scope>
    <source>
        <strain evidence="5 6">C49</strain>
    </source>
</reference>
<dbReference type="PANTHER" id="PTHR46112">
    <property type="entry name" value="AMINOPEPTIDASE"/>
    <property type="match status" value="1"/>
</dbReference>
<dbReference type="RefSeq" id="WP_099256305.1">
    <property type="nucleotide sequence ID" value="NZ_NHOA01000138.1"/>
</dbReference>
<dbReference type="PANTHER" id="PTHR46112:SF3">
    <property type="entry name" value="AMINOPEPTIDASE YPDF"/>
    <property type="match status" value="1"/>
</dbReference>
<protein>
    <submittedName>
        <fullName evidence="5">Peptidase</fullName>
    </submittedName>
</protein>
<dbReference type="InterPro" id="IPR050659">
    <property type="entry name" value="Peptidase_M24B"/>
</dbReference>
<dbReference type="Pfam" id="PF00557">
    <property type="entry name" value="Peptidase_M24"/>
    <property type="match status" value="1"/>
</dbReference>
<dbReference type="SUPFAM" id="SSF53092">
    <property type="entry name" value="Creatinase/prolidase N-terminal domain"/>
    <property type="match status" value="1"/>
</dbReference>
<dbReference type="GO" id="GO:0046872">
    <property type="term" value="F:metal ion binding"/>
    <property type="evidence" value="ECO:0007669"/>
    <property type="project" value="UniProtKB-KW"/>
</dbReference>
<evidence type="ECO:0000256" key="2">
    <source>
        <dbReference type="ARBA" id="ARBA00022801"/>
    </source>
</evidence>
<dbReference type="PROSITE" id="PS00491">
    <property type="entry name" value="PROLINE_PEPTIDASE"/>
    <property type="match status" value="1"/>
</dbReference>
<dbReference type="Gene3D" id="3.90.230.10">
    <property type="entry name" value="Creatinase/methionine aminopeptidase superfamily"/>
    <property type="match status" value="1"/>
</dbReference>
<dbReference type="InterPro" id="IPR000587">
    <property type="entry name" value="Creatinase_N"/>
</dbReference>
<accession>A0A2G1WFV0</accession>
<dbReference type="InterPro" id="IPR001714">
    <property type="entry name" value="Pept_M24_MAP"/>
</dbReference>
<keyword evidence="2" id="KW-0378">Hydrolase</keyword>